<dbReference type="GO" id="GO:0005886">
    <property type="term" value="C:plasma membrane"/>
    <property type="evidence" value="ECO:0007669"/>
    <property type="project" value="UniProtKB-ARBA"/>
</dbReference>
<evidence type="ECO:0000256" key="5">
    <source>
        <dbReference type="ARBA" id="ARBA00023136"/>
    </source>
</evidence>
<dbReference type="InterPro" id="IPR051611">
    <property type="entry name" value="ECF_transporter_component"/>
</dbReference>
<dbReference type="CDD" id="cd16914">
    <property type="entry name" value="EcfT"/>
    <property type="match status" value="1"/>
</dbReference>
<evidence type="ECO:0000313" key="7">
    <source>
        <dbReference type="EMBL" id="UQF78787.1"/>
    </source>
</evidence>
<keyword evidence="5 6" id="KW-0472">Membrane</keyword>
<evidence type="ECO:0000256" key="6">
    <source>
        <dbReference type="SAM" id="Phobius"/>
    </source>
</evidence>
<keyword evidence="3 6" id="KW-0812">Transmembrane</keyword>
<protein>
    <submittedName>
        <fullName evidence="7">Energy-coupling factor transporter transmembrane protein EcfT</fullName>
    </submittedName>
</protein>
<evidence type="ECO:0000256" key="4">
    <source>
        <dbReference type="ARBA" id="ARBA00022989"/>
    </source>
</evidence>
<dbReference type="AlphaFoldDB" id="A0A9E7AQ79"/>
<keyword evidence="2" id="KW-1003">Cell membrane</keyword>
<dbReference type="Proteomes" id="UP000831562">
    <property type="component" value="Chromosome"/>
</dbReference>
<dbReference type="PANTHER" id="PTHR34857:SF2">
    <property type="entry name" value="SLL0384 PROTEIN"/>
    <property type="match status" value="1"/>
</dbReference>
<proteinExistence type="predicted"/>
<evidence type="ECO:0000256" key="3">
    <source>
        <dbReference type="ARBA" id="ARBA00022692"/>
    </source>
</evidence>
<evidence type="ECO:0000256" key="1">
    <source>
        <dbReference type="ARBA" id="ARBA00004141"/>
    </source>
</evidence>
<evidence type="ECO:0000313" key="8">
    <source>
        <dbReference type="Proteomes" id="UP000831562"/>
    </source>
</evidence>
<comment type="subcellular location">
    <subcellularLocation>
        <location evidence="1">Membrane</location>
        <topology evidence="1">Multi-pass membrane protein</topology>
    </subcellularLocation>
</comment>
<dbReference type="PANTHER" id="PTHR34857">
    <property type="entry name" value="SLL0384 PROTEIN"/>
    <property type="match status" value="1"/>
</dbReference>
<dbReference type="InterPro" id="IPR003339">
    <property type="entry name" value="ABC/ECF_trnsptr_transmembrane"/>
</dbReference>
<accession>A0A9E7AQ79</accession>
<keyword evidence="4 6" id="KW-1133">Transmembrane helix</keyword>
<name>A0A9E7AQ79_9ACTN</name>
<dbReference type="EMBL" id="CP097092">
    <property type="protein sequence ID" value="UQF78787.1"/>
    <property type="molecule type" value="Genomic_DNA"/>
</dbReference>
<organism evidence="7 8">
    <name type="scientific">Lancefieldella parvula</name>
    <dbReference type="NCBI Taxonomy" id="1382"/>
    <lineage>
        <taxon>Bacteria</taxon>
        <taxon>Bacillati</taxon>
        <taxon>Actinomycetota</taxon>
        <taxon>Coriobacteriia</taxon>
        <taxon>Coriobacteriales</taxon>
        <taxon>Atopobiaceae</taxon>
        <taxon>Lancefieldella</taxon>
    </lineage>
</organism>
<sequence>MGSVIDYTEGTSFLHKANPVAKLVFALELFVAAFAAQGTLEVLAVLALTICVGVVSQNAQKTFKLVFGFAVLGLILCVVQTLVAPAGQTLFLFITVGGLERGFNVALKTIALALPLLSMLSLMRVEDLMNALVEVAHVPYPYAFTIATVLRFVPVFASEMNHIMEAQMARGVEFDTKNPIKKLQLTMPLIVPLLVSSVKKADASALAAEQRGFYLRNASSAFKRYPLAPSDFALMIFGVASNCCYPRVLIRTSRVFTVLRW</sequence>
<dbReference type="Pfam" id="PF02361">
    <property type="entry name" value="CbiQ"/>
    <property type="match status" value="1"/>
</dbReference>
<feature type="transmembrane region" description="Helical" evidence="6">
    <location>
        <begin position="29"/>
        <end position="55"/>
    </location>
</feature>
<evidence type="ECO:0000256" key="2">
    <source>
        <dbReference type="ARBA" id="ARBA00022475"/>
    </source>
</evidence>
<feature type="transmembrane region" description="Helical" evidence="6">
    <location>
        <begin position="62"/>
        <end position="83"/>
    </location>
</feature>
<reference evidence="7" key="1">
    <citation type="submission" date="2022-05" db="EMBL/GenBank/DDBJ databases">
        <title>Using nanopore sequencing to obtain complete genomes from saliva samples.</title>
        <authorList>
            <person name="Baker J.L."/>
        </authorList>
    </citation>
    <scope>NUCLEOTIDE SEQUENCE</scope>
    <source>
        <strain evidence="7">JCVI-JB-Lp32</strain>
    </source>
</reference>
<gene>
    <name evidence="7" type="ORF">M3I19_03765</name>
</gene>